<evidence type="ECO:0000256" key="1">
    <source>
        <dbReference type="SAM" id="MobiDB-lite"/>
    </source>
</evidence>
<comment type="caution">
    <text evidence="2">The sequence shown here is derived from an EMBL/GenBank/DDBJ whole genome shotgun (WGS) entry which is preliminary data.</text>
</comment>
<reference evidence="2" key="1">
    <citation type="submission" date="2021-06" db="EMBL/GenBank/DDBJ databases">
        <title>Parelaphostrongylus tenuis whole genome reference sequence.</title>
        <authorList>
            <person name="Garwood T.J."/>
            <person name="Larsen P.A."/>
            <person name="Fountain-Jones N.M."/>
            <person name="Garbe J.R."/>
            <person name="Macchietto M.G."/>
            <person name="Kania S.A."/>
            <person name="Gerhold R.W."/>
            <person name="Richards J.E."/>
            <person name="Wolf T.M."/>
        </authorList>
    </citation>
    <scope>NUCLEOTIDE SEQUENCE</scope>
    <source>
        <strain evidence="2">MNPRO001-30</strain>
        <tissue evidence="2">Meninges</tissue>
    </source>
</reference>
<dbReference type="Proteomes" id="UP001196413">
    <property type="component" value="Unassembled WGS sequence"/>
</dbReference>
<feature type="region of interest" description="Disordered" evidence="1">
    <location>
        <begin position="15"/>
        <end position="53"/>
    </location>
</feature>
<dbReference type="AlphaFoldDB" id="A0AAD5NAK8"/>
<name>A0AAD5NAK8_PARTN</name>
<organism evidence="2 3">
    <name type="scientific">Parelaphostrongylus tenuis</name>
    <name type="common">Meningeal worm</name>
    <dbReference type="NCBI Taxonomy" id="148309"/>
    <lineage>
        <taxon>Eukaryota</taxon>
        <taxon>Metazoa</taxon>
        <taxon>Ecdysozoa</taxon>
        <taxon>Nematoda</taxon>
        <taxon>Chromadorea</taxon>
        <taxon>Rhabditida</taxon>
        <taxon>Rhabditina</taxon>
        <taxon>Rhabditomorpha</taxon>
        <taxon>Strongyloidea</taxon>
        <taxon>Metastrongylidae</taxon>
        <taxon>Parelaphostrongylus</taxon>
    </lineage>
</organism>
<gene>
    <name evidence="2" type="ORF">KIN20_023993</name>
</gene>
<keyword evidence="3" id="KW-1185">Reference proteome</keyword>
<proteinExistence type="predicted"/>
<evidence type="ECO:0000313" key="3">
    <source>
        <dbReference type="Proteomes" id="UP001196413"/>
    </source>
</evidence>
<accession>A0AAD5NAK8</accession>
<sequence>MDALKRLNTRLQRLQRIRLKSTPSGSSESESLEDLLSEEPRKTNEKQHLNSPDLIVSTGRTSVITHCSSTQRPSKSVATVVEKPLTVPTIVVGSHRKRRRKSRKTSKFNITAIEFAVGRY</sequence>
<evidence type="ECO:0000313" key="2">
    <source>
        <dbReference type="EMBL" id="KAJ1364009.1"/>
    </source>
</evidence>
<protein>
    <submittedName>
        <fullName evidence="2">Uncharacterized protein</fullName>
    </submittedName>
</protein>
<feature type="compositionally biased region" description="Basic and acidic residues" evidence="1">
    <location>
        <begin position="38"/>
        <end position="48"/>
    </location>
</feature>
<dbReference type="EMBL" id="JAHQIW010004847">
    <property type="protein sequence ID" value="KAJ1364009.1"/>
    <property type="molecule type" value="Genomic_DNA"/>
</dbReference>